<dbReference type="Gene3D" id="1.10.150.240">
    <property type="entry name" value="Putative phosphatase, domain 2"/>
    <property type="match status" value="1"/>
</dbReference>
<dbReference type="InterPro" id="IPR036412">
    <property type="entry name" value="HAD-like_sf"/>
</dbReference>
<dbReference type="Pfam" id="PF00702">
    <property type="entry name" value="Hydrolase"/>
    <property type="match status" value="1"/>
</dbReference>
<protein>
    <submittedName>
        <fullName evidence="1">HAD family hydrolase</fullName>
    </submittedName>
</protein>
<comment type="caution">
    <text evidence="1">The sequence shown here is derived from an EMBL/GenBank/DDBJ whole genome shotgun (WGS) entry which is preliminary data.</text>
</comment>
<reference evidence="2" key="1">
    <citation type="journal article" date="2019" name="Int. J. Syst. Evol. Microbiol.">
        <title>The Global Catalogue of Microorganisms (GCM) 10K type strain sequencing project: providing services to taxonomists for standard genome sequencing and annotation.</title>
        <authorList>
            <consortium name="The Broad Institute Genomics Platform"/>
            <consortium name="The Broad Institute Genome Sequencing Center for Infectious Disease"/>
            <person name="Wu L."/>
            <person name="Ma J."/>
        </authorList>
    </citation>
    <scope>NUCLEOTIDE SEQUENCE [LARGE SCALE GENOMIC DNA]</scope>
    <source>
        <strain evidence="2">KCTC 15012</strain>
    </source>
</reference>
<dbReference type="InterPro" id="IPR023198">
    <property type="entry name" value="PGP-like_dom2"/>
</dbReference>
<dbReference type="CDD" id="cd02603">
    <property type="entry name" value="HAD_sEH-N_like"/>
    <property type="match status" value="1"/>
</dbReference>
<dbReference type="InterPro" id="IPR023214">
    <property type="entry name" value="HAD_sf"/>
</dbReference>
<gene>
    <name evidence="1" type="ORF">ACFPVW_01960</name>
</gene>
<dbReference type="Gene3D" id="3.40.50.1000">
    <property type="entry name" value="HAD superfamily/HAD-like"/>
    <property type="match status" value="1"/>
</dbReference>
<dbReference type="RefSeq" id="WP_042639472.1">
    <property type="nucleotide sequence ID" value="NZ_CDDF01000005.1"/>
</dbReference>
<organism evidence="1 2">
    <name type="scientific">Aeromonas eucrenophila</name>
    <dbReference type="NCBI Taxonomy" id="649"/>
    <lineage>
        <taxon>Bacteria</taxon>
        <taxon>Pseudomonadati</taxon>
        <taxon>Pseudomonadota</taxon>
        <taxon>Gammaproteobacteria</taxon>
        <taxon>Aeromonadales</taxon>
        <taxon>Aeromonadaceae</taxon>
        <taxon>Aeromonas</taxon>
    </lineage>
</organism>
<accession>A0ABW0Y7F5</accession>
<proteinExistence type="predicted"/>
<dbReference type="GO" id="GO:0016787">
    <property type="term" value="F:hydrolase activity"/>
    <property type="evidence" value="ECO:0007669"/>
    <property type="project" value="UniProtKB-KW"/>
</dbReference>
<sequence length="199" mass="21960">MAIIFDLGRVVVSWDPVAIVGSVMGPADAEALAERLFNHPDWLEVDRGTLSLHAMARQAELRTGLSAAQNLAILQAVPASLLPDPAMVRLIEQLHGAGHVLYALSNMGHASIDWLEQHQSFWRFFSGKVVSARVRMMKPEPDIYRYLLVSFDLKAKECLFIDDSPANVAAAEALGIGGMVFTDAVQCRRQLIEQGWLHD</sequence>
<name>A0ABW0Y7F5_9GAMM</name>
<dbReference type="PANTHER" id="PTHR43611:SF3">
    <property type="entry name" value="FLAVIN MONONUCLEOTIDE HYDROLASE 1, CHLOROPLATIC"/>
    <property type="match status" value="1"/>
</dbReference>
<dbReference type="EMBL" id="JBHSPP010000005">
    <property type="protein sequence ID" value="MFC5704862.1"/>
    <property type="molecule type" value="Genomic_DNA"/>
</dbReference>
<evidence type="ECO:0000313" key="2">
    <source>
        <dbReference type="Proteomes" id="UP001596132"/>
    </source>
</evidence>
<dbReference type="Proteomes" id="UP001596132">
    <property type="component" value="Unassembled WGS sequence"/>
</dbReference>
<evidence type="ECO:0000313" key="1">
    <source>
        <dbReference type="EMBL" id="MFC5704862.1"/>
    </source>
</evidence>
<dbReference type="InterPro" id="IPR006439">
    <property type="entry name" value="HAD-SF_hydro_IA"/>
</dbReference>
<keyword evidence="1" id="KW-0378">Hydrolase</keyword>
<keyword evidence="2" id="KW-1185">Reference proteome</keyword>
<dbReference type="SUPFAM" id="SSF56784">
    <property type="entry name" value="HAD-like"/>
    <property type="match status" value="1"/>
</dbReference>
<dbReference type="PANTHER" id="PTHR43611">
    <property type="entry name" value="ALPHA-D-GLUCOSE 1-PHOSPHATE PHOSPHATASE"/>
    <property type="match status" value="1"/>
</dbReference>
<dbReference type="NCBIfam" id="TIGR01509">
    <property type="entry name" value="HAD-SF-IA-v3"/>
    <property type="match status" value="1"/>
</dbReference>